<dbReference type="OrthoDB" id="8393979at2"/>
<feature type="transmembrane region" description="Helical" evidence="1">
    <location>
        <begin position="120"/>
        <end position="139"/>
    </location>
</feature>
<evidence type="ECO:0000313" key="3">
    <source>
        <dbReference type="Proteomes" id="UP000027471"/>
    </source>
</evidence>
<evidence type="ECO:0008006" key="4">
    <source>
        <dbReference type="Google" id="ProtNLM"/>
    </source>
</evidence>
<dbReference type="STRING" id="1353528.DT23_01485"/>
<accession>A0A074JVH9</accession>
<dbReference type="RefSeq" id="WP_081846875.1">
    <property type="nucleotide sequence ID" value="NZ_AUNB01000001.1"/>
</dbReference>
<dbReference type="AlphaFoldDB" id="A0A074JVH9"/>
<evidence type="ECO:0000256" key="1">
    <source>
        <dbReference type="SAM" id="Phobius"/>
    </source>
</evidence>
<keyword evidence="1" id="KW-0472">Membrane</keyword>
<name>A0A074JVH9_9RHOB</name>
<organism evidence="2 3">
    <name type="scientific">Thioclava indica</name>
    <dbReference type="NCBI Taxonomy" id="1353528"/>
    <lineage>
        <taxon>Bacteria</taxon>
        <taxon>Pseudomonadati</taxon>
        <taxon>Pseudomonadota</taxon>
        <taxon>Alphaproteobacteria</taxon>
        <taxon>Rhodobacterales</taxon>
        <taxon>Paracoccaceae</taxon>
        <taxon>Thioclava</taxon>
    </lineage>
</organism>
<proteinExistence type="predicted"/>
<comment type="caution">
    <text evidence="2">The sequence shown here is derived from an EMBL/GenBank/DDBJ whole genome shotgun (WGS) entry which is preliminary data.</text>
</comment>
<reference evidence="2 3" key="1">
    <citation type="journal article" date="2015" name="Antonie Van Leeuwenhoek">
        <title>Thioclava indica sp. nov., isolated from surface seawater of the Indian Ocean.</title>
        <authorList>
            <person name="Liu Y."/>
            <person name="Lai Q."/>
            <person name="Du J."/>
            <person name="Xu H."/>
            <person name="Jiang L."/>
            <person name="Shao Z."/>
        </authorList>
    </citation>
    <scope>NUCLEOTIDE SEQUENCE [LARGE SCALE GENOMIC DNA]</scope>
    <source>
        <strain evidence="2 3">DT23-4</strain>
    </source>
</reference>
<dbReference type="Pfam" id="PF09900">
    <property type="entry name" value="DUF2127"/>
    <property type="match status" value="1"/>
</dbReference>
<dbReference type="eggNOG" id="COG4331">
    <property type="taxonomic scope" value="Bacteria"/>
</dbReference>
<feature type="transmembrane region" description="Helical" evidence="1">
    <location>
        <begin position="33"/>
        <end position="53"/>
    </location>
</feature>
<protein>
    <recommendedName>
        <fullName evidence="4">DUF2127 domain-containing protein</fullName>
    </recommendedName>
</protein>
<keyword evidence="3" id="KW-1185">Reference proteome</keyword>
<dbReference type="EMBL" id="AUNB01000001">
    <property type="protein sequence ID" value="KEO61671.1"/>
    <property type="molecule type" value="Genomic_DNA"/>
</dbReference>
<keyword evidence="1" id="KW-0812">Transmembrane</keyword>
<gene>
    <name evidence="2" type="ORF">DT23_01485</name>
</gene>
<dbReference type="InterPro" id="IPR021125">
    <property type="entry name" value="DUF2127"/>
</dbReference>
<dbReference type="Proteomes" id="UP000027471">
    <property type="component" value="Unassembled WGS sequence"/>
</dbReference>
<keyword evidence="1" id="KW-1133">Transmembrane helix</keyword>
<sequence length="181" mass="20271">MCSPIAAPTDTMRLLAPDTRLGRFLHWVFEASLMLKALFAAAETLSGLALLGLPGSAVLRVAQWLTQHELAEYPKDAIANALLHAAQHFSIETQSFYGFYFTSHGALKLIVVILLMRGVLWAYPGAIVLLTAFVTYQLYLWSLHHAVSMLLLTVLDLVVIALTLREWYVRHGFVIRPPRQE</sequence>
<feature type="transmembrane region" description="Helical" evidence="1">
    <location>
        <begin position="145"/>
        <end position="164"/>
    </location>
</feature>
<evidence type="ECO:0000313" key="2">
    <source>
        <dbReference type="EMBL" id="KEO61671.1"/>
    </source>
</evidence>